<evidence type="ECO:0000259" key="2">
    <source>
        <dbReference type="PROSITE" id="PS51833"/>
    </source>
</evidence>
<dbReference type="InterPro" id="IPR052340">
    <property type="entry name" value="RNase_Y/CdgJ"/>
</dbReference>
<dbReference type="PANTHER" id="PTHR33525:SF4">
    <property type="entry name" value="CYCLIC DI-GMP PHOSPHODIESTERASE CDGJ"/>
    <property type="match status" value="1"/>
</dbReference>
<dbReference type="PATRIC" id="fig|1348657.5.peg.2033"/>
<dbReference type="RefSeq" id="WP_021249455.1">
    <property type="nucleotide sequence ID" value="NZ_ATJV01000056.1"/>
</dbReference>
<evidence type="ECO:0000313" key="3">
    <source>
        <dbReference type="EMBL" id="EPZ15477.1"/>
    </source>
</evidence>
<dbReference type="AlphaFoldDB" id="S9ZPK9"/>
<dbReference type="OrthoDB" id="9126875at2"/>
<dbReference type="PANTHER" id="PTHR33525">
    <property type="match status" value="1"/>
</dbReference>
<organism evidence="3 4">
    <name type="scientific">Thauera terpenica 58Eu</name>
    <dbReference type="NCBI Taxonomy" id="1348657"/>
    <lineage>
        <taxon>Bacteria</taxon>
        <taxon>Pseudomonadati</taxon>
        <taxon>Pseudomonadota</taxon>
        <taxon>Betaproteobacteria</taxon>
        <taxon>Rhodocyclales</taxon>
        <taxon>Zoogloeaceae</taxon>
        <taxon>Thauera</taxon>
    </lineage>
</organism>
<proteinExistence type="predicted"/>
<dbReference type="Gene3D" id="1.10.3210.10">
    <property type="entry name" value="Hypothetical protein af1432"/>
    <property type="match status" value="1"/>
</dbReference>
<dbReference type="Proteomes" id="UP000015455">
    <property type="component" value="Unassembled WGS sequence"/>
</dbReference>
<feature type="compositionally biased region" description="Pro residues" evidence="1">
    <location>
        <begin position="283"/>
        <end position="293"/>
    </location>
</feature>
<evidence type="ECO:0000313" key="4">
    <source>
        <dbReference type="Proteomes" id="UP000015455"/>
    </source>
</evidence>
<name>S9ZPK9_9RHOO</name>
<dbReference type="Pfam" id="PF08668">
    <property type="entry name" value="HDOD"/>
    <property type="match status" value="1"/>
</dbReference>
<dbReference type="InterPro" id="IPR013976">
    <property type="entry name" value="HDOD"/>
</dbReference>
<feature type="domain" description="HDOD" evidence="2">
    <location>
        <begin position="23"/>
        <end position="222"/>
    </location>
</feature>
<dbReference type="SUPFAM" id="SSF109604">
    <property type="entry name" value="HD-domain/PDEase-like"/>
    <property type="match status" value="1"/>
</dbReference>
<dbReference type="STRING" id="1348657.M622_15810"/>
<dbReference type="EMBL" id="ATJV01000056">
    <property type="protein sequence ID" value="EPZ15477.1"/>
    <property type="molecule type" value="Genomic_DNA"/>
</dbReference>
<sequence length="293" mass="32875">MSQLLAPLPSVEAYVAHFSQQTLPVLRRTVHELDALGVDPDRAGSRQIAAIVLNDPLMTMRLLTYLETHRRKSQNHDITTIERAVMMIGLEPFFRIFNDLPTVEDALKEHPRALVGVLRTIARARRVAELAREFAVMRHDLDVQEITVAATLHEATEIVCWIHAPALTAQVYALQAADLRMRSAHAQRQVFGVTAGEIQLGLIRAWRLPGLLVQLLDDSLQDDPRVRTIKLAARITRHLARGWDDPGVPDDIAELEALLRVQRETLLKRLGAPEDARERLLSSPPPPHQACAH</sequence>
<evidence type="ECO:0000256" key="1">
    <source>
        <dbReference type="SAM" id="MobiDB-lite"/>
    </source>
</evidence>
<gene>
    <name evidence="3" type="ORF">M622_15810</name>
</gene>
<protein>
    <recommendedName>
        <fullName evidence="2">HDOD domain-containing protein</fullName>
    </recommendedName>
</protein>
<dbReference type="PROSITE" id="PS51833">
    <property type="entry name" value="HDOD"/>
    <property type="match status" value="1"/>
</dbReference>
<feature type="region of interest" description="Disordered" evidence="1">
    <location>
        <begin position="274"/>
        <end position="293"/>
    </location>
</feature>
<accession>S9ZPK9</accession>
<dbReference type="eggNOG" id="COG1639">
    <property type="taxonomic scope" value="Bacteria"/>
</dbReference>
<reference evidence="3 4" key="1">
    <citation type="submission" date="2013-06" db="EMBL/GenBank/DDBJ databases">
        <title>Draft genome sequence of Thauera terpenica.</title>
        <authorList>
            <person name="Liu B."/>
            <person name="Frostegard A.H."/>
            <person name="Shapleigh J.P."/>
        </authorList>
    </citation>
    <scope>NUCLEOTIDE SEQUENCE [LARGE SCALE GENOMIC DNA]</scope>
    <source>
        <strain evidence="3 4">58Eu</strain>
    </source>
</reference>
<comment type="caution">
    <text evidence="3">The sequence shown here is derived from an EMBL/GenBank/DDBJ whole genome shotgun (WGS) entry which is preliminary data.</text>
</comment>
<keyword evidence="4" id="KW-1185">Reference proteome</keyword>